<dbReference type="Pfam" id="PF23998">
    <property type="entry name" value="BTB_BTBDG"/>
    <property type="match status" value="1"/>
</dbReference>
<feature type="compositionally biased region" description="Basic and acidic residues" evidence="1">
    <location>
        <begin position="343"/>
        <end position="354"/>
    </location>
</feature>
<proteinExistence type="predicted"/>
<sequence>MVPTKTRGNQRPAPLPKLLALRKKTVSPECHEHCEHSAPEGEGPSAVLSLRARRNKSASAPLAPPSAHPRRTRSLRTAGIAGTSIRVGDTGRPQWRALLGHGSMWCFSFVQSPGSFMKMLNPQQKPRLERRIVGSTNRWRYPRQPFSGDLLGLSQMCKAANIDFDEVLKNPDRLCISQIQKIFPENLKKKTIQSGEADVILECLGFKWELHQPQLFQSETLAKLYLMGLARGNANPEKEPMKILQAQRPGRSREQRPVKKVILSLKINDPLVTKAGNVPLSPLQQPVSKKWMEMNLVPLLGTQIHLRKIPKELLHKVLKSPRSERALRQVHLGWGLGMGGGDGKGKKMSDHSQHGSDGIGPRKRWLGRKRGQEHYVSSV</sequence>
<dbReference type="PANTHER" id="PTHR46843:SF1">
    <property type="entry name" value="BTB_POZ DOMAIN-CONTAINING PROTEIN 16"/>
    <property type="match status" value="1"/>
</dbReference>
<feature type="compositionally biased region" description="Basic residues" evidence="1">
    <location>
        <begin position="361"/>
        <end position="371"/>
    </location>
</feature>
<comment type="caution">
    <text evidence="3">The sequence shown here is derived from an EMBL/GenBank/DDBJ whole genome shotgun (WGS) entry which is preliminary data.</text>
</comment>
<organism evidence="3 4">
    <name type="scientific">Cervus elaphus hippelaphus</name>
    <name type="common">European red deer</name>
    <dbReference type="NCBI Taxonomy" id="46360"/>
    <lineage>
        <taxon>Eukaryota</taxon>
        <taxon>Metazoa</taxon>
        <taxon>Chordata</taxon>
        <taxon>Craniata</taxon>
        <taxon>Vertebrata</taxon>
        <taxon>Euteleostomi</taxon>
        <taxon>Mammalia</taxon>
        <taxon>Eutheria</taxon>
        <taxon>Laurasiatheria</taxon>
        <taxon>Artiodactyla</taxon>
        <taxon>Ruminantia</taxon>
        <taxon>Pecora</taxon>
        <taxon>Cervidae</taxon>
        <taxon>Cervinae</taxon>
        <taxon>Cervus</taxon>
    </lineage>
</organism>
<dbReference type="Proteomes" id="UP000242450">
    <property type="component" value="Chromosome 15"/>
</dbReference>
<feature type="domain" description="BTBDG BTB/POZ" evidence="2">
    <location>
        <begin position="198"/>
        <end position="276"/>
    </location>
</feature>
<dbReference type="AlphaFoldDB" id="A0A212CNP7"/>
<gene>
    <name evidence="3" type="ORF">Celaphus_00008752</name>
</gene>
<evidence type="ECO:0000259" key="2">
    <source>
        <dbReference type="Pfam" id="PF23998"/>
    </source>
</evidence>
<dbReference type="InterPro" id="IPR056426">
    <property type="entry name" value="BTB_BTBDG"/>
</dbReference>
<dbReference type="InterPro" id="IPR042833">
    <property type="entry name" value="BTBD16"/>
</dbReference>
<name>A0A212CNP7_CEREH</name>
<feature type="region of interest" description="Disordered" evidence="1">
    <location>
        <begin position="338"/>
        <end position="379"/>
    </location>
</feature>
<protein>
    <submittedName>
        <fullName evidence="3">BTBD16</fullName>
    </submittedName>
</protein>
<evidence type="ECO:0000256" key="1">
    <source>
        <dbReference type="SAM" id="MobiDB-lite"/>
    </source>
</evidence>
<dbReference type="PANTHER" id="PTHR46843">
    <property type="entry name" value="BTB/POZ DOMAIN-CONTAINING PROTEIN 16"/>
    <property type="match status" value="1"/>
</dbReference>
<feature type="region of interest" description="Disordered" evidence="1">
    <location>
        <begin position="52"/>
        <end position="76"/>
    </location>
</feature>
<reference evidence="3 4" key="1">
    <citation type="journal article" date="2018" name="Mol. Genet. Genomics">
        <title>The red deer Cervus elaphus genome CerEla1.0: sequencing, annotating, genes, and chromosomes.</title>
        <authorList>
            <person name="Bana N.A."/>
            <person name="Nyiri A."/>
            <person name="Nagy J."/>
            <person name="Frank K."/>
            <person name="Nagy T."/>
            <person name="Steger V."/>
            <person name="Schiller M."/>
            <person name="Lakatos P."/>
            <person name="Sugar L."/>
            <person name="Horn P."/>
            <person name="Barta E."/>
            <person name="Orosz L."/>
        </authorList>
    </citation>
    <scope>NUCLEOTIDE SEQUENCE [LARGE SCALE GENOMIC DNA]</scope>
    <source>
        <strain evidence="3">Hungarian</strain>
    </source>
</reference>
<evidence type="ECO:0000313" key="3">
    <source>
        <dbReference type="EMBL" id="OWK07658.1"/>
    </source>
</evidence>
<keyword evidence="4" id="KW-1185">Reference proteome</keyword>
<dbReference type="OrthoDB" id="6359943at2759"/>
<dbReference type="EMBL" id="MKHE01000015">
    <property type="protein sequence ID" value="OWK07658.1"/>
    <property type="molecule type" value="Genomic_DNA"/>
</dbReference>
<accession>A0A212CNP7</accession>
<evidence type="ECO:0000313" key="4">
    <source>
        <dbReference type="Proteomes" id="UP000242450"/>
    </source>
</evidence>